<dbReference type="Pfam" id="PF08402">
    <property type="entry name" value="TOBE_2"/>
    <property type="match status" value="1"/>
</dbReference>
<dbReference type="Gene3D" id="2.40.50.100">
    <property type="match status" value="1"/>
</dbReference>
<dbReference type="SUPFAM" id="SSF50331">
    <property type="entry name" value="MOP-like"/>
    <property type="match status" value="1"/>
</dbReference>
<dbReference type="InterPro" id="IPR005893">
    <property type="entry name" value="PotA-like"/>
</dbReference>
<protein>
    <recommendedName>
        <fullName evidence="7">Spermidine/putrescine import ATP-binding protein PotA</fullName>
        <ecNumber evidence="7">7.6.2.11</ecNumber>
    </recommendedName>
</protein>
<dbReference type="GO" id="GO:0016887">
    <property type="term" value="F:ATP hydrolysis activity"/>
    <property type="evidence" value="ECO:0007669"/>
    <property type="project" value="InterPro"/>
</dbReference>
<dbReference type="SMART" id="SM00382">
    <property type="entry name" value="AAA"/>
    <property type="match status" value="1"/>
</dbReference>
<dbReference type="RefSeq" id="WP_035248616.1">
    <property type="nucleotide sequence ID" value="NZ_AQQY01000002.1"/>
</dbReference>
<dbReference type="InterPro" id="IPR008995">
    <property type="entry name" value="Mo/tungstate-bd_C_term_dom"/>
</dbReference>
<evidence type="ECO:0000313" key="9">
    <source>
        <dbReference type="EMBL" id="KCV82808.1"/>
    </source>
</evidence>
<name>A0A058ZMQ5_9RHOB</name>
<evidence type="ECO:0000256" key="1">
    <source>
        <dbReference type="ARBA" id="ARBA00022448"/>
    </source>
</evidence>
<evidence type="ECO:0000256" key="2">
    <source>
        <dbReference type="ARBA" id="ARBA00022475"/>
    </source>
</evidence>
<comment type="similarity">
    <text evidence="7">Belongs to the ABC transporter superfamily. Spermidine/putrescine importer (TC 3.A.1.11.1) family.</text>
</comment>
<dbReference type="Gene3D" id="3.40.50.300">
    <property type="entry name" value="P-loop containing nucleotide triphosphate hydrolases"/>
    <property type="match status" value="1"/>
</dbReference>
<dbReference type="GO" id="GO:0015417">
    <property type="term" value="F:ABC-type polyamine transporter activity"/>
    <property type="evidence" value="ECO:0007669"/>
    <property type="project" value="UniProtKB-EC"/>
</dbReference>
<evidence type="ECO:0000256" key="3">
    <source>
        <dbReference type="ARBA" id="ARBA00022741"/>
    </source>
</evidence>
<gene>
    <name evidence="7" type="primary">potA</name>
    <name evidence="9" type="ORF">ATO10_04342</name>
</gene>
<feature type="domain" description="ABC transporter" evidence="8">
    <location>
        <begin position="7"/>
        <end position="237"/>
    </location>
</feature>
<proteinExistence type="inferred from homology"/>
<comment type="function">
    <text evidence="7">Part of the ABC transporter complex PotABCD involved in spermidine/putrescine import. Responsible for energy coupling to the transport system.</text>
</comment>
<accession>A0A058ZMQ5</accession>
<dbReference type="NCBIfam" id="TIGR01187">
    <property type="entry name" value="potA"/>
    <property type="match status" value="1"/>
</dbReference>
<evidence type="ECO:0000256" key="7">
    <source>
        <dbReference type="RuleBase" id="RU364083"/>
    </source>
</evidence>
<dbReference type="STRING" id="1461693.ATO10_04342"/>
<dbReference type="PROSITE" id="PS50893">
    <property type="entry name" value="ABC_TRANSPORTER_2"/>
    <property type="match status" value="1"/>
</dbReference>
<dbReference type="PATRIC" id="fig|1461693.3.peg.887"/>
<dbReference type="eggNOG" id="COG3842">
    <property type="taxonomic scope" value="Bacteria"/>
</dbReference>
<organism evidence="9 10">
    <name type="scientific">Actibacterium atlanticum</name>
    <dbReference type="NCBI Taxonomy" id="1461693"/>
    <lineage>
        <taxon>Bacteria</taxon>
        <taxon>Pseudomonadati</taxon>
        <taxon>Pseudomonadota</taxon>
        <taxon>Alphaproteobacteria</taxon>
        <taxon>Rhodobacterales</taxon>
        <taxon>Roseobacteraceae</taxon>
        <taxon>Actibacterium</taxon>
    </lineage>
</organism>
<dbReference type="InterPro" id="IPR027417">
    <property type="entry name" value="P-loop_NTPase"/>
</dbReference>
<sequence>MSDAPIISIHDVSKYFGNFTALEGINIDIMPGEIFALLGPSGCGKSTLLRIIAGLETASSGVVQIGGEDMTDIPANKRPVNMVFQSYAVFPHMTVAENVAYGLKLEKLPKSEIGPKVQEALEQVHLAPFANRKPDQLSGGQRQRVALARALVKRPRVLLLDEPLSALDAKLRDAMRLELVKLQETVGVSFVMVTHDQSEALAMADRVAVLDAGRLRQLGTPAELYKAPVDRFVADFIGSINMFDVTGVEDGALLSDVLPPVALPPAQGEKQTLAVRPERVRVGPDAPEGAIAVNGRLGDVAFQGMNSIVEVRVEGHPSITALVTEADADQLMKTAFGSDICAWWRPEDMLVLPDSAL</sequence>
<keyword evidence="10" id="KW-1185">Reference proteome</keyword>
<comment type="subunit">
    <text evidence="7">The complex is composed of two ATP-binding proteins (PotA), two transmembrane proteins (PotB and PotC) and a solute-binding protein (PotD).</text>
</comment>
<keyword evidence="4 7" id="KW-0067">ATP-binding</keyword>
<dbReference type="GO" id="GO:0005524">
    <property type="term" value="F:ATP binding"/>
    <property type="evidence" value="ECO:0007669"/>
    <property type="project" value="UniProtKB-KW"/>
</dbReference>
<comment type="caution">
    <text evidence="9">The sequence shown here is derived from an EMBL/GenBank/DDBJ whole genome shotgun (WGS) entry which is preliminary data.</text>
</comment>
<dbReference type="GO" id="GO:0043190">
    <property type="term" value="C:ATP-binding cassette (ABC) transporter complex"/>
    <property type="evidence" value="ECO:0007669"/>
    <property type="project" value="InterPro"/>
</dbReference>
<evidence type="ECO:0000313" key="10">
    <source>
        <dbReference type="Proteomes" id="UP000024836"/>
    </source>
</evidence>
<dbReference type="EC" id="7.6.2.11" evidence="7"/>
<dbReference type="FunFam" id="3.40.50.300:FF:000133">
    <property type="entry name" value="Spermidine/putrescine import ATP-binding protein PotA"/>
    <property type="match status" value="1"/>
</dbReference>
<evidence type="ECO:0000256" key="5">
    <source>
        <dbReference type="ARBA" id="ARBA00022967"/>
    </source>
</evidence>
<dbReference type="GO" id="GO:0015847">
    <property type="term" value="P:putrescine transport"/>
    <property type="evidence" value="ECO:0007669"/>
    <property type="project" value="UniProtKB-ARBA"/>
</dbReference>
<dbReference type="PANTHER" id="PTHR42781">
    <property type="entry name" value="SPERMIDINE/PUTRESCINE IMPORT ATP-BINDING PROTEIN POTA"/>
    <property type="match status" value="1"/>
</dbReference>
<keyword evidence="5 7" id="KW-1278">Translocase</keyword>
<keyword evidence="2 7" id="KW-1003">Cell membrane</keyword>
<dbReference type="InterPro" id="IPR003439">
    <property type="entry name" value="ABC_transporter-like_ATP-bd"/>
</dbReference>
<dbReference type="InterPro" id="IPR017871">
    <property type="entry name" value="ABC_transporter-like_CS"/>
</dbReference>
<evidence type="ECO:0000259" key="8">
    <source>
        <dbReference type="PROSITE" id="PS50893"/>
    </source>
</evidence>
<dbReference type="InterPro" id="IPR003593">
    <property type="entry name" value="AAA+_ATPase"/>
</dbReference>
<reference evidence="9 10" key="1">
    <citation type="submission" date="2013-04" db="EMBL/GenBank/DDBJ databases">
        <title>Shimia sp. 22II-S11-Z10 Genome Sequencing.</title>
        <authorList>
            <person name="Lai Q."/>
            <person name="Li G."/>
            <person name="Shao Z."/>
        </authorList>
    </citation>
    <scope>NUCLEOTIDE SEQUENCE [LARGE SCALE GENOMIC DNA]</scope>
    <source>
        <strain evidence="10">22II-S11-Z10</strain>
    </source>
</reference>
<keyword evidence="6 7" id="KW-0472">Membrane</keyword>
<dbReference type="InterPro" id="IPR013611">
    <property type="entry name" value="Transp-assoc_OB_typ2"/>
</dbReference>
<dbReference type="AlphaFoldDB" id="A0A058ZMQ5"/>
<dbReference type="Pfam" id="PF00005">
    <property type="entry name" value="ABC_tran"/>
    <property type="match status" value="1"/>
</dbReference>
<comment type="catalytic activity">
    <reaction evidence="7">
        <text>ATP + H2O + polyamine-[polyamine-binding protein]Side 1 = ADP + phosphate + polyamineSide 2 + [polyamine-binding protein]Side 1.</text>
        <dbReference type="EC" id="7.6.2.11"/>
    </reaction>
</comment>
<dbReference type="PANTHER" id="PTHR42781:SF4">
    <property type="entry name" value="SPERMIDINE_PUTRESCINE IMPORT ATP-BINDING PROTEIN POTA"/>
    <property type="match status" value="1"/>
</dbReference>
<evidence type="ECO:0000256" key="6">
    <source>
        <dbReference type="ARBA" id="ARBA00023136"/>
    </source>
</evidence>
<dbReference type="EMBL" id="AQQY01000002">
    <property type="protein sequence ID" value="KCV82808.1"/>
    <property type="molecule type" value="Genomic_DNA"/>
</dbReference>
<dbReference type="InterPro" id="IPR050093">
    <property type="entry name" value="ABC_SmlMolc_Importer"/>
</dbReference>
<dbReference type="OrthoDB" id="9802264at2"/>
<keyword evidence="3 7" id="KW-0547">Nucleotide-binding</keyword>
<dbReference type="SUPFAM" id="SSF52540">
    <property type="entry name" value="P-loop containing nucleoside triphosphate hydrolases"/>
    <property type="match status" value="1"/>
</dbReference>
<keyword evidence="1 7" id="KW-0813">Transport</keyword>
<dbReference type="Proteomes" id="UP000024836">
    <property type="component" value="Unassembled WGS sequence"/>
</dbReference>
<evidence type="ECO:0000256" key="4">
    <source>
        <dbReference type="ARBA" id="ARBA00022840"/>
    </source>
</evidence>
<dbReference type="PROSITE" id="PS00211">
    <property type="entry name" value="ABC_TRANSPORTER_1"/>
    <property type="match status" value="1"/>
</dbReference>